<dbReference type="PANTHER" id="PTHR37423:SF5">
    <property type="entry name" value="SOLUBLE LYTIC MUREIN TRANSGLYCOSYLASE"/>
    <property type="match status" value="1"/>
</dbReference>
<evidence type="ECO:0000313" key="3">
    <source>
        <dbReference type="Proteomes" id="UP000001916"/>
    </source>
</evidence>
<feature type="domain" description="Transglycosylase SLT" evidence="1">
    <location>
        <begin position="431"/>
        <end position="543"/>
    </location>
</feature>
<dbReference type="Gene3D" id="1.10.530.10">
    <property type="match status" value="1"/>
</dbReference>
<dbReference type="AlphaFoldDB" id="D7BI65"/>
<sequence length="574" mass="63951">MGLRLKPMRWGLLLLMLLALGCRGQQLPGPYQQLERALQQQDVLTLASLAAEPGFAGLVAARALAADPTLSALERAPHALAWAHFLEQSRSFEPGFDPRGAWAQAAPLLEAAGMRTEAIEAYTRLLPAPEAVSGLRRLTSGDDLYQRLYAGRAYAPLLAVLPDGVRPDLKAPALYRLGRYREAIPVYREWAKTDPRGLYGLGWSLYLSNQQELGIQTLARYDLRESRFAQGAWLQSQGQIPQAIAAYRESTPEGQWRAAGLLEQEGRLREALLTYLQLAQPQAASPTGSNHLPSPEPTFRDDAAYRAWVLARQIGDGELERQAYTLLRGGLAALAGKPLEPKLAPELPPLPQEPPAIPIAHTLAQQGKAEWARGELRYALLQAPDPASKLALIRELQALGAYRETINQAEELPQSRAVLEAIYPQAYAAWVEKYAQANGLEPPLLWALIWQESHFDPQAVSRTGAQGLMQFTRPTWEDVARMLGETPGDRFDPETSIRYGARYLRWLHDRCTFLSEAERWPCAILAYNGGIGYVRRGVAASGSLQGFLRFQEREEPREFLSSVLEAYAYYRYLY</sequence>
<dbReference type="InterPro" id="IPR023346">
    <property type="entry name" value="Lysozyme-like_dom_sf"/>
</dbReference>
<protein>
    <submittedName>
        <fullName evidence="2">Lytic transglycosylase catalytic</fullName>
    </submittedName>
</protein>
<accession>D7BI65</accession>
<reference evidence="2 3" key="1">
    <citation type="journal article" date="2010" name="Stand. Genomic Sci.">
        <title>Complete genome sequence of Meiothermus silvanus type strain (VI-R2).</title>
        <authorList>
            <person name="Sikorski J."/>
            <person name="Tindall B.J."/>
            <person name="Lowry S."/>
            <person name="Lucas S."/>
            <person name="Nolan M."/>
            <person name="Copeland A."/>
            <person name="Glavina Del Rio T."/>
            <person name="Tice H."/>
            <person name="Cheng J.F."/>
            <person name="Han C."/>
            <person name="Pitluck S."/>
            <person name="Liolios K."/>
            <person name="Ivanova N."/>
            <person name="Mavromatis K."/>
            <person name="Mikhailova N."/>
            <person name="Pati A."/>
            <person name="Goodwin L."/>
            <person name="Chen A."/>
            <person name="Palaniappan K."/>
            <person name="Land M."/>
            <person name="Hauser L."/>
            <person name="Chang Y.J."/>
            <person name="Jeffries C.D."/>
            <person name="Rohde M."/>
            <person name="Goker M."/>
            <person name="Woyke T."/>
            <person name="Bristow J."/>
            <person name="Eisen J.A."/>
            <person name="Markowitz V."/>
            <person name="Hugenholtz P."/>
            <person name="Kyrpides N.C."/>
            <person name="Klenk H.P."/>
            <person name="Lapidus A."/>
        </authorList>
    </citation>
    <scope>NUCLEOTIDE SEQUENCE [LARGE SCALE GENOMIC DNA]</scope>
    <source>
        <strain evidence="3">ATCC 700542 / DSM 9946 / VI-R2</strain>
    </source>
</reference>
<dbReference type="InterPro" id="IPR011990">
    <property type="entry name" value="TPR-like_helical_dom_sf"/>
</dbReference>
<dbReference type="InterPro" id="IPR008258">
    <property type="entry name" value="Transglycosylase_SLT_dom_1"/>
</dbReference>
<dbReference type="KEGG" id="msv:Mesil_0399"/>
<evidence type="ECO:0000313" key="2">
    <source>
        <dbReference type="EMBL" id="ADH62339.1"/>
    </source>
</evidence>
<dbReference type="eggNOG" id="COG0741">
    <property type="taxonomic scope" value="Bacteria"/>
</dbReference>
<dbReference type="Gene3D" id="1.25.40.10">
    <property type="entry name" value="Tetratricopeptide repeat domain"/>
    <property type="match status" value="1"/>
</dbReference>
<evidence type="ECO:0000259" key="1">
    <source>
        <dbReference type="Pfam" id="PF01464"/>
    </source>
</evidence>
<dbReference type="PANTHER" id="PTHR37423">
    <property type="entry name" value="SOLUBLE LYTIC MUREIN TRANSGLYCOSYLASE-RELATED"/>
    <property type="match status" value="1"/>
</dbReference>
<name>D7BI65_ALLS1</name>
<dbReference type="Pfam" id="PF01464">
    <property type="entry name" value="SLT"/>
    <property type="match status" value="1"/>
</dbReference>
<keyword evidence="3" id="KW-1185">Reference proteome</keyword>
<organism evidence="2 3">
    <name type="scientific">Allomeiothermus silvanus (strain ATCC 700542 / DSM 9946 / NBRC 106475 / NCIMB 13440 / VI-R2)</name>
    <name type="common">Thermus silvanus</name>
    <dbReference type="NCBI Taxonomy" id="526227"/>
    <lineage>
        <taxon>Bacteria</taxon>
        <taxon>Thermotogati</taxon>
        <taxon>Deinococcota</taxon>
        <taxon>Deinococci</taxon>
        <taxon>Thermales</taxon>
        <taxon>Thermaceae</taxon>
        <taxon>Allomeiothermus</taxon>
    </lineage>
</organism>
<dbReference type="CDD" id="cd13401">
    <property type="entry name" value="Slt70-like"/>
    <property type="match status" value="1"/>
</dbReference>
<dbReference type="PROSITE" id="PS51257">
    <property type="entry name" value="PROKAR_LIPOPROTEIN"/>
    <property type="match status" value="1"/>
</dbReference>
<dbReference type="HOGENOM" id="CLU_495049_0_0_0"/>
<dbReference type="SUPFAM" id="SSF48452">
    <property type="entry name" value="TPR-like"/>
    <property type="match status" value="1"/>
</dbReference>
<proteinExistence type="predicted"/>
<dbReference type="Proteomes" id="UP000001916">
    <property type="component" value="Chromosome"/>
</dbReference>
<dbReference type="SUPFAM" id="SSF53955">
    <property type="entry name" value="Lysozyme-like"/>
    <property type="match status" value="1"/>
</dbReference>
<dbReference type="STRING" id="526227.Mesil_0399"/>
<gene>
    <name evidence="2" type="ordered locus">Mesil_0399</name>
</gene>
<dbReference type="CAZy" id="GH23">
    <property type="family name" value="Glycoside Hydrolase Family 23"/>
</dbReference>
<dbReference type="EMBL" id="CP002042">
    <property type="protein sequence ID" value="ADH62339.1"/>
    <property type="molecule type" value="Genomic_DNA"/>
</dbReference>